<evidence type="ECO:0008006" key="3">
    <source>
        <dbReference type="Google" id="ProtNLM"/>
    </source>
</evidence>
<reference evidence="1 2" key="1">
    <citation type="submission" date="2018-11" db="EMBL/GenBank/DDBJ databases">
        <title>Chitinophaga lutea sp.nov., isolate from arsenic contaminated soil.</title>
        <authorList>
            <person name="Zong Y."/>
        </authorList>
    </citation>
    <scope>NUCLEOTIDE SEQUENCE [LARGE SCALE GENOMIC DNA]</scope>
    <source>
        <strain evidence="1 2">ZY74</strain>
    </source>
</reference>
<gene>
    <name evidence="1" type="ORF">EGT74_24425</name>
</gene>
<proteinExistence type="predicted"/>
<dbReference type="AlphaFoldDB" id="A0A3N4PA57"/>
<organism evidence="1 2">
    <name type="scientific">Chitinophaga lutea</name>
    <dbReference type="NCBI Taxonomy" id="2488634"/>
    <lineage>
        <taxon>Bacteria</taxon>
        <taxon>Pseudomonadati</taxon>
        <taxon>Bacteroidota</taxon>
        <taxon>Chitinophagia</taxon>
        <taxon>Chitinophagales</taxon>
        <taxon>Chitinophagaceae</taxon>
        <taxon>Chitinophaga</taxon>
    </lineage>
</organism>
<dbReference type="EMBL" id="RPDH01000003">
    <property type="protein sequence ID" value="RPE05533.1"/>
    <property type="molecule type" value="Genomic_DNA"/>
</dbReference>
<dbReference type="InterPro" id="IPR011051">
    <property type="entry name" value="RmlC_Cupin_sf"/>
</dbReference>
<dbReference type="OrthoDB" id="950196at2"/>
<protein>
    <recommendedName>
        <fullName evidence="3">AraC-type arabinose-binding/dimerisation domain-containing protein</fullName>
    </recommendedName>
</protein>
<evidence type="ECO:0000313" key="2">
    <source>
        <dbReference type="Proteomes" id="UP000278351"/>
    </source>
</evidence>
<evidence type="ECO:0000313" key="1">
    <source>
        <dbReference type="EMBL" id="RPE05533.1"/>
    </source>
</evidence>
<comment type="caution">
    <text evidence="1">The sequence shown here is derived from an EMBL/GenBank/DDBJ whole genome shotgun (WGS) entry which is preliminary data.</text>
</comment>
<dbReference type="Proteomes" id="UP000278351">
    <property type="component" value="Unassembled WGS sequence"/>
</dbReference>
<name>A0A3N4PA57_9BACT</name>
<dbReference type="SUPFAM" id="SSF51182">
    <property type="entry name" value="RmlC-like cupins"/>
    <property type="match status" value="1"/>
</dbReference>
<accession>A0A3N4PA57</accession>
<keyword evidence="2" id="KW-1185">Reference proteome</keyword>
<dbReference type="RefSeq" id="WP_123849175.1">
    <property type="nucleotide sequence ID" value="NZ_RPDH01000003.1"/>
</dbReference>
<sequence>MIPYLTRYTLIETSRWQLCLHIFHRSDWTDDLHDHPWDFVSLLLWRGYIEETPDSRRRYYPGAVLIRRAEHVHRVELLNGKKAVTLVWMGKRRRMWGFWEKQERGNRFWVNFLQYFRKYRC</sequence>